<dbReference type="SUPFAM" id="SSF49723">
    <property type="entry name" value="Lipase/lipooxygenase domain (PLAT/LH2 domain)"/>
    <property type="match status" value="1"/>
</dbReference>
<dbReference type="InterPro" id="IPR001024">
    <property type="entry name" value="PLAT/LH2_dom"/>
</dbReference>
<dbReference type="InterPro" id="IPR057244">
    <property type="entry name" value="GAIN_B"/>
</dbReference>
<dbReference type="GO" id="GO:0005262">
    <property type="term" value="F:calcium channel activity"/>
    <property type="evidence" value="ECO:0007669"/>
    <property type="project" value="TreeGrafter"/>
</dbReference>
<evidence type="ECO:0000256" key="5">
    <source>
        <dbReference type="ARBA" id="ARBA00023136"/>
    </source>
</evidence>
<evidence type="ECO:0000313" key="12">
    <source>
        <dbReference type="EMBL" id="KAJ7390229.1"/>
    </source>
</evidence>
<evidence type="ECO:0000259" key="10">
    <source>
        <dbReference type="PROSITE" id="PS50095"/>
    </source>
</evidence>
<comment type="subcellular location">
    <subcellularLocation>
        <location evidence="1">Membrane</location>
    </subcellularLocation>
</comment>
<accession>A0A9W9ZZT9</accession>
<dbReference type="Proteomes" id="UP001163046">
    <property type="component" value="Unassembled WGS sequence"/>
</dbReference>
<organism evidence="12 13">
    <name type="scientific">Desmophyllum pertusum</name>
    <dbReference type="NCBI Taxonomy" id="174260"/>
    <lineage>
        <taxon>Eukaryota</taxon>
        <taxon>Metazoa</taxon>
        <taxon>Cnidaria</taxon>
        <taxon>Anthozoa</taxon>
        <taxon>Hexacorallia</taxon>
        <taxon>Scleractinia</taxon>
        <taxon>Caryophylliina</taxon>
        <taxon>Caryophylliidae</taxon>
        <taxon>Desmophyllum</taxon>
    </lineage>
</organism>
<protein>
    <recommendedName>
        <fullName evidence="14">PLAT domain-containing protein</fullName>
    </recommendedName>
</protein>
<feature type="region of interest" description="Disordered" evidence="8">
    <location>
        <begin position="329"/>
        <end position="363"/>
    </location>
</feature>
<evidence type="ECO:0000256" key="7">
    <source>
        <dbReference type="PROSITE-ProRule" id="PRU00152"/>
    </source>
</evidence>
<dbReference type="InterPro" id="IPR036392">
    <property type="entry name" value="PLAT/LH2_dom_sf"/>
</dbReference>
<sequence>MVGPLSNSTHTQCLCTHLSSFASSFFVPPNKIDWGKVNLAELLNNPTVAIIVFCIYLLYFLLLVWVRRKDKKDLQLAGVTPLPSNDPRDLFCYEIMVFTGFNSSAGTTADVSIVLTGKHEQTQSRLLRDVEPTRTKFQQGNIDHFMLTVPRPLGKIQSVRIWHNNAGADPSWLLARILIRDLQTDKTVWFVCDRWLAVEEDDGQIDRTLHPASKEDLVKFNFLFSTELRKNLSDGHLWYSVLYRPLRSSFTRVQRLSCCLSILMCTMLANAMFYKDGEGGNSGDSGVEVKIGPIRLSIKQIGIGVMSSLVVLPVNLAIVNIFRKARPKDVPISGMSPSGPRDKANEYSDNSYETSDVAEEEKK</sequence>
<gene>
    <name evidence="12" type="ORF">OS493_026741</name>
</gene>
<feature type="domain" description="GAIN-B" evidence="11">
    <location>
        <begin position="1"/>
        <end position="33"/>
    </location>
</feature>
<evidence type="ECO:0000256" key="9">
    <source>
        <dbReference type="SAM" id="Phobius"/>
    </source>
</evidence>
<dbReference type="EMBL" id="MU825419">
    <property type="protein sequence ID" value="KAJ7390229.1"/>
    <property type="molecule type" value="Genomic_DNA"/>
</dbReference>
<dbReference type="OrthoDB" id="5990157at2759"/>
<feature type="transmembrane region" description="Helical" evidence="9">
    <location>
        <begin position="47"/>
        <end position="66"/>
    </location>
</feature>
<keyword evidence="13" id="KW-1185">Reference proteome</keyword>
<comment type="caution">
    <text evidence="12">The sequence shown here is derived from an EMBL/GenBank/DDBJ whole genome shotgun (WGS) entry which is preliminary data.</text>
</comment>
<evidence type="ECO:0008006" key="14">
    <source>
        <dbReference type="Google" id="ProtNLM"/>
    </source>
</evidence>
<name>A0A9W9ZZT9_9CNID</name>
<dbReference type="InterPro" id="IPR051223">
    <property type="entry name" value="Polycystin"/>
</dbReference>
<feature type="transmembrane region" description="Helical" evidence="9">
    <location>
        <begin position="301"/>
        <end position="322"/>
    </location>
</feature>
<evidence type="ECO:0000256" key="8">
    <source>
        <dbReference type="SAM" id="MobiDB-lite"/>
    </source>
</evidence>
<dbReference type="SMART" id="SM00308">
    <property type="entry name" value="LH2"/>
    <property type="match status" value="1"/>
</dbReference>
<evidence type="ECO:0000259" key="11">
    <source>
        <dbReference type="PROSITE" id="PS50221"/>
    </source>
</evidence>
<evidence type="ECO:0000313" key="13">
    <source>
        <dbReference type="Proteomes" id="UP001163046"/>
    </source>
</evidence>
<dbReference type="AlphaFoldDB" id="A0A9W9ZZT9"/>
<feature type="domain" description="PLAT" evidence="10">
    <location>
        <begin position="91"/>
        <end position="210"/>
    </location>
</feature>
<keyword evidence="3 9" id="KW-0812">Transmembrane</keyword>
<dbReference type="Pfam" id="PF01477">
    <property type="entry name" value="PLAT"/>
    <property type="match status" value="1"/>
</dbReference>
<comment type="similarity">
    <text evidence="2">Belongs to the polycystin family.</text>
</comment>
<evidence type="ECO:0000256" key="1">
    <source>
        <dbReference type="ARBA" id="ARBA00004370"/>
    </source>
</evidence>
<keyword evidence="6" id="KW-1015">Disulfide bond</keyword>
<evidence type="ECO:0000256" key="6">
    <source>
        <dbReference type="ARBA" id="ARBA00023157"/>
    </source>
</evidence>
<dbReference type="PANTHER" id="PTHR10877:SF150">
    <property type="entry name" value="REJ DOMAIN-CONTAINING PROTEIN"/>
    <property type="match status" value="1"/>
</dbReference>
<feature type="transmembrane region" description="Helical" evidence="9">
    <location>
        <begin position="256"/>
        <end position="274"/>
    </location>
</feature>
<dbReference type="PROSITE" id="PS50095">
    <property type="entry name" value="PLAT"/>
    <property type="match status" value="1"/>
</dbReference>
<evidence type="ECO:0000256" key="3">
    <source>
        <dbReference type="ARBA" id="ARBA00022692"/>
    </source>
</evidence>
<proteinExistence type="inferred from homology"/>
<dbReference type="PROSITE" id="PS50221">
    <property type="entry name" value="GAIN_B"/>
    <property type="match status" value="1"/>
</dbReference>
<reference evidence="12" key="1">
    <citation type="submission" date="2023-01" db="EMBL/GenBank/DDBJ databases">
        <title>Genome assembly of the deep-sea coral Lophelia pertusa.</title>
        <authorList>
            <person name="Herrera S."/>
            <person name="Cordes E."/>
        </authorList>
    </citation>
    <scope>NUCLEOTIDE SEQUENCE</scope>
    <source>
        <strain evidence="12">USNM1676648</strain>
        <tissue evidence="12">Polyp</tissue>
    </source>
</reference>
<evidence type="ECO:0000256" key="4">
    <source>
        <dbReference type="ARBA" id="ARBA00022989"/>
    </source>
</evidence>
<comment type="caution">
    <text evidence="7">Lacks conserved residue(s) required for the propagation of feature annotation.</text>
</comment>
<keyword evidence="5 9" id="KW-0472">Membrane</keyword>
<dbReference type="Gene3D" id="2.60.60.20">
    <property type="entry name" value="PLAT/LH2 domain"/>
    <property type="match status" value="1"/>
</dbReference>
<dbReference type="GO" id="GO:0016020">
    <property type="term" value="C:membrane"/>
    <property type="evidence" value="ECO:0007669"/>
    <property type="project" value="UniProtKB-SubCell"/>
</dbReference>
<dbReference type="GO" id="GO:0050982">
    <property type="term" value="P:detection of mechanical stimulus"/>
    <property type="evidence" value="ECO:0007669"/>
    <property type="project" value="TreeGrafter"/>
</dbReference>
<evidence type="ECO:0000256" key="2">
    <source>
        <dbReference type="ARBA" id="ARBA00007200"/>
    </source>
</evidence>
<keyword evidence="4 9" id="KW-1133">Transmembrane helix</keyword>
<dbReference type="PANTHER" id="PTHR10877">
    <property type="entry name" value="POLYCYSTIN FAMILY MEMBER"/>
    <property type="match status" value="1"/>
</dbReference>